<dbReference type="GO" id="GO:0030170">
    <property type="term" value="F:pyridoxal phosphate binding"/>
    <property type="evidence" value="ECO:0007669"/>
    <property type="project" value="InterPro"/>
</dbReference>
<dbReference type="PANTHER" id="PTHR14237">
    <property type="entry name" value="MOLYBDOPTERIN COFACTOR SULFURASE MOSC"/>
    <property type="match status" value="1"/>
</dbReference>
<dbReference type="AlphaFoldDB" id="A0A7R9PYJ0"/>
<proteinExistence type="predicted"/>
<dbReference type="GO" id="GO:0003824">
    <property type="term" value="F:catalytic activity"/>
    <property type="evidence" value="ECO:0007669"/>
    <property type="project" value="InterPro"/>
</dbReference>
<dbReference type="SUPFAM" id="SSF50800">
    <property type="entry name" value="PK beta-barrel domain-like"/>
    <property type="match status" value="1"/>
</dbReference>
<keyword evidence="1" id="KW-1133">Transmembrane helix</keyword>
<keyword evidence="1" id="KW-0812">Transmembrane</keyword>
<evidence type="ECO:0000313" key="4">
    <source>
        <dbReference type="Proteomes" id="UP000759131"/>
    </source>
</evidence>
<evidence type="ECO:0000313" key="3">
    <source>
        <dbReference type="EMBL" id="CAD7624693.1"/>
    </source>
</evidence>
<dbReference type="GO" id="GO:0030151">
    <property type="term" value="F:molybdenum ion binding"/>
    <property type="evidence" value="ECO:0007669"/>
    <property type="project" value="InterPro"/>
</dbReference>
<accession>A0A7R9PYJ0</accession>
<feature type="domain" description="MOSC" evidence="2">
    <location>
        <begin position="181"/>
        <end position="334"/>
    </location>
</feature>
<protein>
    <recommendedName>
        <fullName evidence="2">MOSC domain-containing protein</fullName>
    </recommendedName>
</protein>
<dbReference type="EMBL" id="CAJPIZ010002491">
    <property type="protein sequence ID" value="CAG2105123.1"/>
    <property type="molecule type" value="Genomic_DNA"/>
</dbReference>
<reference evidence="3" key="1">
    <citation type="submission" date="2020-11" db="EMBL/GenBank/DDBJ databases">
        <authorList>
            <person name="Tran Van P."/>
        </authorList>
    </citation>
    <scope>NUCLEOTIDE SEQUENCE</scope>
</reference>
<dbReference type="EMBL" id="OC857066">
    <property type="protein sequence ID" value="CAD7624693.1"/>
    <property type="molecule type" value="Genomic_DNA"/>
</dbReference>
<gene>
    <name evidence="3" type="ORF">OSB1V03_LOCUS5134</name>
</gene>
<keyword evidence="1" id="KW-0472">Membrane</keyword>
<dbReference type="PROSITE" id="PS51340">
    <property type="entry name" value="MOSC"/>
    <property type="match status" value="1"/>
</dbReference>
<evidence type="ECO:0000259" key="2">
    <source>
        <dbReference type="PROSITE" id="PS51340"/>
    </source>
</evidence>
<name>A0A7R9PYJ0_9ACAR</name>
<dbReference type="InterPro" id="IPR005302">
    <property type="entry name" value="MoCF_Sase_C"/>
</dbReference>
<dbReference type="Pfam" id="PF03476">
    <property type="entry name" value="MOSC_N"/>
    <property type="match status" value="1"/>
</dbReference>
<feature type="transmembrane region" description="Helical" evidence="1">
    <location>
        <begin position="12"/>
        <end position="32"/>
    </location>
</feature>
<dbReference type="Proteomes" id="UP000759131">
    <property type="component" value="Unassembled WGS sequence"/>
</dbReference>
<evidence type="ECO:0000256" key="1">
    <source>
        <dbReference type="SAM" id="Phobius"/>
    </source>
</evidence>
<dbReference type="SUPFAM" id="SSF141673">
    <property type="entry name" value="MOSC N-terminal domain-like"/>
    <property type="match status" value="1"/>
</dbReference>
<organism evidence="3">
    <name type="scientific">Medioppia subpectinata</name>
    <dbReference type="NCBI Taxonomy" id="1979941"/>
    <lineage>
        <taxon>Eukaryota</taxon>
        <taxon>Metazoa</taxon>
        <taxon>Ecdysozoa</taxon>
        <taxon>Arthropoda</taxon>
        <taxon>Chelicerata</taxon>
        <taxon>Arachnida</taxon>
        <taxon>Acari</taxon>
        <taxon>Acariformes</taxon>
        <taxon>Sarcoptiformes</taxon>
        <taxon>Oribatida</taxon>
        <taxon>Brachypylina</taxon>
        <taxon>Oppioidea</taxon>
        <taxon>Oppiidae</taxon>
        <taxon>Medioppia</taxon>
    </lineage>
</organism>
<sequence length="337" mass="37735">MSPPLYSSLNVSNIVLSSALLFAITGALVYAVRKATKRHRNYVKVAKVCKLIVYPIKSLPGVEVDRLDVTIHGSAYGPFRDRSWLLVDNENRMITQRTEGCSKLAMLTLQFRDNQLWVDGPNMTTLKLNVINKANNMVINTSVFGDAVDGIYCGKEAEDYFSAYLDKEGTKLIQHTKDMCGRQGFLEVNGERLDRVSKYPILYHDNSGLLVINQSSIDDLNGRLPADALSTTYRNFRPNILISECQAFDEDNWAYVRVGCVHFSLVKPMDRCIFTTIDPNTGRKDGVEPLKTLRSYRLASDKLRKTYGTSPLFGAGIGAETEGQIQCGDDLLAVWKQ</sequence>
<dbReference type="PANTHER" id="PTHR14237:SF19">
    <property type="entry name" value="MITOCHONDRIAL AMIDOXIME REDUCING COMPONENT 1"/>
    <property type="match status" value="1"/>
</dbReference>
<dbReference type="InterPro" id="IPR005303">
    <property type="entry name" value="MOCOS_middle"/>
</dbReference>
<dbReference type="InterPro" id="IPR011037">
    <property type="entry name" value="Pyrv_Knase-like_insert_dom_sf"/>
</dbReference>
<keyword evidence="4" id="KW-1185">Reference proteome</keyword>
<dbReference type="OrthoDB" id="6479793at2759"/>
<dbReference type="Pfam" id="PF03473">
    <property type="entry name" value="MOSC"/>
    <property type="match status" value="1"/>
</dbReference>